<dbReference type="WBParaSite" id="RSKR_0000886175.1">
    <property type="protein sequence ID" value="RSKR_0000886175.1"/>
    <property type="gene ID" value="RSKR_0000886175"/>
</dbReference>
<proteinExistence type="predicted"/>
<accession>A0AC35U8T2</accession>
<reference evidence="2" key="1">
    <citation type="submission" date="2016-11" db="UniProtKB">
        <authorList>
            <consortium name="WormBaseParasite"/>
        </authorList>
    </citation>
    <scope>IDENTIFICATION</scope>
    <source>
        <strain evidence="2">KR3021</strain>
    </source>
</reference>
<sequence length="251" mass="27905">MTFIAAAKLHSVAVSLNSSKVSTKHESLINSPQVSPSVLLGMAIKKRRMMADNKEHDYRRELLNTGVIKCLLKYLGESRVRKQKTSLKRSFVERSYSEGQESDMATVGHTQEETSMECDDSFTHQGEEDDGFSEPCAKKSRFTTDQGIIIGCSTQQKDYPTSCIPETKFHKTCANYVNFVGANIACNRKKGDCCCRGDSITCNRDFVKFAINEPLGAALLSGRYIEDNAVSYLKASSTLIYLTSFFGLLLI</sequence>
<evidence type="ECO:0000313" key="1">
    <source>
        <dbReference type="Proteomes" id="UP000095286"/>
    </source>
</evidence>
<name>A0AC35U8T2_9BILA</name>
<organism evidence="1 2">
    <name type="scientific">Rhabditophanes sp. KR3021</name>
    <dbReference type="NCBI Taxonomy" id="114890"/>
    <lineage>
        <taxon>Eukaryota</taxon>
        <taxon>Metazoa</taxon>
        <taxon>Ecdysozoa</taxon>
        <taxon>Nematoda</taxon>
        <taxon>Chromadorea</taxon>
        <taxon>Rhabditida</taxon>
        <taxon>Tylenchina</taxon>
        <taxon>Panagrolaimomorpha</taxon>
        <taxon>Strongyloidoidea</taxon>
        <taxon>Alloionematidae</taxon>
        <taxon>Rhabditophanes</taxon>
    </lineage>
</organism>
<protein>
    <submittedName>
        <fullName evidence="2">Activin_recp domain-containing protein</fullName>
    </submittedName>
</protein>
<dbReference type="Proteomes" id="UP000095286">
    <property type="component" value="Unplaced"/>
</dbReference>
<evidence type="ECO:0000313" key="2">
    <source>
        <dbReference type="WBParaSite" id="RSKR_0000886175.1"/>
    </source>
</evidence>